<evidence type="ECO:0000313" key="1">
    <source>
        <dbReference type="EMBL" id="MXQ08137.1"/>
    </source>
</evidence>
<comment type="caution">
    <text evidence="1">The sequence shown here is derived from an EMBL/GenBank/DDBJ whole genome shotgun (WGS) entry which is preliminary data.</text>
</comment>
<proteinExistence type="predicted"/>
<dbReference type="Proteomes" id="UP000480350">
    <property type="component" value="Unassembled WGS sequence"/>
</dbReference>
<evidence type="ECO:0000313" key="2">
    <source>
        <dbReference type="Proteomes" id="UP000480350"/>
    </source>
</evidence>
<dbReference type="PROSITE" id="PS00869">
    <property type="entry name" value="RENAL_DIPEPTIDASE_1"/>
    <property type="match status" value="1"/>
</dbReference>
<gene>
    <name evidence="1" type="ORF">GQ651_09815</name>
</gene>
<dbReference type="CDD" id="cd01301">
    <property type="entry name" value="rDP_like"/>
    <property type="match status" value="1"/>
</dbReference>
<dbReference type="SUPFAM" id="SSF51556">
    <property type="entry name" value="Metallo-dependent hydrolases"/>
    <property type="match status" value="1"/>
</dbReference>
<dbReference type="PROSITE" id="PS51365">
    <property type="entry name" value="RENAL_DIPEPTIDASE_2"/>
    <property type="match status" value="1"/>
</dbReference>
<protein>
    <submittedName>
        <fullName evidence="1">Peptidase</fullName>
    </submittedName>
</protein>
<dbReference type="PANTHER" id="PTHR10443:SF12">
    <property type="entry name" value="DIPEPTIDASE"/>
    <property type="match status" value="1"/>
</dbReference>
<dbReference type="InterPro" id="IPR008257">
    <property type="entry name" value="Pept_M19"/>
</dbReference>
<dbReference type="PANTHER" id="PTHR10443">
    <property type="entry name" value="MICROSOMAL DIPEPTIDASE"/>
    <property type="match status" value="1"/>
</dbReference>
<dbReference type="InterPro" id="IPR032466">
    <property type="entry name" value="Metal_Hydrolase"/>
</dbReference>
<reference evidence="1 2" key="1">
    <citation type="submission" date="2019-12" db="EMBL/GenBank/DDBJ databases">
        <authorList>
            <person name="Lee S.D."/>
        </authorList>
    </citation>
    <scope>NUCLEOTIDE SEQUENCE [LARGE SCALE GENOMIC DNA]</scope>
    <source>
        <strain evidence="1 2">GH1-50</strain>
    </source>
</reference>
<sequence>MSSDPIIFDGHNDALFRLWRGRPEAIDHFHQGGPGHIDLPKALKGGFAGGLFAIFVPGEGKFDLAALQAETYDIPHPPELKEADALKVVLEQAAIFLELESRGHLRMCRSVSDIRAAMDNGKLAAVLHMEGAEAIGPDLAALEVLYAAGLRSIGPVWSRETIFGTGVPFRYPSDGDIGPGLTEDGRHLIRRATELRMVIDLSHLNEKGFWDVADMGVPLVATHSNAHAITPLSRNLTDRQLKAIGETGGLVGLNFATAFLRPDGQMRPEGALEWMPRHLAHMIEHAGEAHVALGSDFDGGIVPTEIADAGGLGVLRQAMRDHGFSDALIERICWRNWFEMLERTWGA</sequence>
<dbReference type="RefSeq" id="WP_160764081.1">
    <property type="nucleotide sequence ID" value="NZ_WUPT01000002.1"/>
</dbReference>
<organism evidence="1 2">
    <name type="scientific">Kangsaoukella pontilimi</name>
    <dbReference type="NCBI Taxonomy" id="2691042"/>
    <lineage>
        <taxon>Bacteria</taxon>
        <taxon>Pseudomonadati</taxon>
        <taxon>Pseudomonadota</taxon>
        <taxon>Alphaproteobacteria</taxon>
        <taxon>Rhodobacterales</taxon>
        <taxon>Paracoccaceae</taxon>
        <taxon>Kangsaoukella</taxon>
    </lineage>
</organism>
<dbReference type="GO" id="GO:0006508">
    <property type="term" value="P:proteolysis"/>
    <property type="evidence" value="ECO:0007669"/>
    <property type="project" value="InterPro"/>
</dbReference>
<name>A0A7C9MRA2_9RHOB</name>
<reference evidence="1 2" key="2">
    <citation type="submission" date="2020-03" db="EMBL/GenBank/DDBJ databases">
        <title>Kangsaoukella pontilimi gen. nov., sp. nov., a new member of the family Rhodobacteraceae isolated from a tidal mudflat.</title>
        <authorList>
            <person name="Kim I.S."/>
        </authorList>
    </citation>
    <scope>NUCLEOTIDE SEQUENCE [LARGE SCALE GENOMIC DNA]</scope>
    <source>
        <strain evidence="1 2">GH1-50</strain>
    </source>
</reference>
<dbReference type="InterPro" id="IPR000180">
    <property type="entry name" value="Dipep_AS"/>
</dbReference>
<dbReference type="Gene3D" id="3.20.20.140">
    <property type="entry name" value="Metal-dependent hydrolases"/>
    <property type="match status" value="1"/>
</dbReference>
<keyword evidence="2" id="KW-1185">Reference proteome</keyword>
<dbReference type="GO" id="GO:0070573">
    <property type="term" value="F:metallodipeptidase activity"/>
    <property type="evidence" value="ECO:0007669"/>
    <property type="project" value="InterPro"/>
</dbReference>
<dbReference type="AlphaFoldDB" id="A0A7C9MRA2"/>
<dbReference type="EMBL" id="WUPT01000002">
    <property type="protein sequence ID" value="MXQ08137.1"/>
    <property type="molecule type" value="Genomic_DNA"/>
</dbReference>
<accession>A0A7C9MRA2</accession>
<dbReference type="Pfam" id="PF01244">
    <property type="entry name" value="Peptidase_M19"/>
    <property type="match status" value="1"/>
</dbReference>